<dbReference type="STRING" id="521674.Plim_0885"/>
<dbReference type="InterPro" id="IPR036515">
    <property type="entry name" value="Transposase_17_sf"/>
</dbReference>
<name>D5SSI1_PLAL2</name>
<organism evidence="2 3">
    <name type="scientific">Planctopirus limnophila (strain ATCC 43296 / DSM 3776 / IFAM 1008 / Mu 290)</name>
    <name type="common">Planctomyces limnophilus</name>
    <dbReference type="NCBI Taxonomy" id="521674"/>
    <lineage>
        <taxon>Bacteria</taxon>
        <taxon>Pseudomonadati</taxon>
        <taxon>Planctomycetota</taxon>
        <taxon>Planctomycetia</taxon>
        <taxon>Planctomycetales</taxon>
        <taxon>Planctomycetaceae</taxon>
        <taxon>Planctopirus</taxon>
    </lineage>
</organism>
<dbReference type="eggNOG" id="COG1943">
    <property type="taxonomic scope" value="Bacteria"/>
</dbReference>
<sequence length="169" mass="20141">MKPRRVDDAPYVHFVTLSCYHRRKLLTRDQPKRILLGVLADELERHQARCAGFVIMQDHVHILLWLPVIQQLSRFMQLWKGRSSRNIKNYFAESAPAYQSEISARDPIWQVRYYSFEIYSDQKLQEKLQYLHLNPVRAGLAKKAVDWRWSSARWYEQGRTVGVPISWVQ</sequence>
<dbReference type="PROSITE" id="PS51257">
    <property type="entry name" value="PROKAR_LIPOPROTEIN"/>
    <property type="match status" value="1"/>
</dbReference>
<dbReference type="SMART" id="SM01321">
    <property type="entry name" value="Y1_Tnp"/>
    <property type="match status" value="1"/>
</dbReference>
<reference evidence="2 3" key="1">
    <citation type="journal article" date="2010" name="Stand. Genomic Sci.">
        <title>Complete genome sequence of Planctomyces limnophilus type strain (Mu 290).</title>
        <authorList>
            <person name="Labutti K."/>
            <person name="Sikorski J."/>
            <person name="Schneider S."/>
            <person name="Nolan M."/>
            <person name="Lucas S."/>
            <person name="Glavina Del Rio T."/>
            <person name="Tice H."/>
            <person name="Cheng J.F."/>
            <person name="Goodwin L."/>
            <person name="Pitluck S."/>
            <person name="Liolios K."/>
            <person name="Ivanova N."/>
            <person name="Mavromatis K."/>
            <person name="Mikhailova N."/>
            <person name="Pati A."/>
            <person name="Chen A."/>
            <person name="Palaniappan K."/>
            <person name="Land M."/>
            <person name="Hauser L."/>
            <person name="Chang Y.J."/>
            <person name="Jeffries C.D."/>
            <person name="Tindall B.J."/>
            <person name="Rohde M."/>
            <person name="Goker M."/>
            <person name="Woyke T."/>
            <person name="Bristow J."/>
            <person name="Eisen J.A."/>
            <person name="Markowitz V."/>
            <person name="Hugenholtz P."/>
            <person name="Kyrpides N.C."/>
            <person name="Klenk H.P."/>
            <person name="Lapidus A."/>
        </authorList>
    </citation>
    <scope>NUCLEOTIDE SEQUENCE [LARGE SCALE GENOMIC DNA]</scope>
    <source>
        <strain evidence="3">ATCC 43296 / DSM 3776 / IFAM 1008 / 290</strain>
    </source>
</reference>
<dbReference type="PANTHER" id="PTHR34322">
    <property type="entry name" value="TRANSPOSASE, Y1_TNP DOMAIN-CONTAINING"/>
    <property type="match status" value="1"/>
</dbReference>
<dbReference type="OrthoDB" id="278793at2"/>
<dbReference type="Gene3D" id="3.30.70.1290">
    <property type="entry name" value="Transposase IS200-like"/>
    <property type="match status" value="1"/>
</dbReference>
<evidence type="ECO:0000313" key="3">
    <source>
        <dbReference type="Proteomes" id="UP000002220"/>
    </source>
</evidence>
<gene>
    <name evidence="2" type="ordered locus">Plim_0885</name>
</gene>
<dbReference type="GO" id="GO:0003677">
    <property type="term" value="F:DNA binding"/>
    <property type="evidence" value="ECO:0007669"/>
    <property type="project" value="InterPro"/>
</dbReference>
<dbReference type="HOGENOM" id="CLU_068226_5_0_0"/>
<keyword evidence="3" id="KW-1185">Reference proteome</keyword>
<dbReference type="KEGG" id="plm:Plim_0885"/>
<dbReference type="Pfam" id="PF01797">
    <property type="entry name" value="Y1_Tnp"/>
    <property type="match status" value="1"/>
</dbReference>
<dbReference type="EMBL" id="CP001744">
    <property type="protein sequence ID" value="ADG66729.1"/>
    <property type="molecule type" value="Genomic_DNA"/>
</dbReference>
<feature type="domain" description="Transposase IS200-like" evidence="1">
    <location>
        <begin position="9"/>
        <end position="134"/>
    </location>
</feature>
<dbReference type="SUPFAM" id="SSF143422">
    <property type="entry name" value="Transposase IS200-like"/>
    <property type="match status" value="1"/>
</dbReference>
<accession>D5SSI1</accession>
<dbReference type="AlphaFoldDB" id="D5SSI1"/>
<dbReference type="PANTHER" id="PTHR34322:SF2">
    <property type="entry name" value="TRANSPOSASE IS200-LIKE DOMAIN-CONTAINING PROTEIN"/>
    <property type="match status" value="1"/>
</dbReference>
<dbReference type="GO" id="GO:0004803">
    <property type="term" value="F:transposase activity"/>
    <property type="evidence" value="ECO:0007669"/>
    <property type="project" value="InterPro"/>
</dbReference>
<dbReference type="GO" id="GO:0006313">
    <property type="term" value="P:DNA transposition"/>
    <property type="evidence" value="ECO:0007669"/>
    <property type="project" value="InterPro"/>
</dbReference>
<dbReference type="Proteomes" id="UP000002220">
    <property type="component" value="Chromosome"/>
</dbReference>
<evidence type="ECO:0000259" key="1">
    <source>
        <dbReference type="SMART" id="SM01321"/>
    </source>
</evidence>
<proteinExistence type="predicted"/>
<evidence type="ECO:0000313" key="2">
    <source>
        <dbReference type="EMBL" id="ADG66729.1"/>
    </source>
</evidence>
<protein>
    <recommendedName>
        <fullName evidence="1">Transposase IS200-like domain-containing protein</fullName>
    </recommendedName>
</protein>
<dbReference type="InterPro" id="IPR002686">
    <property type="entry name" value="Transposase_17"/>
</dbReference>
<dbReference type="NCBIfam" id="NF047646">
    <property type="entry name" value="REP_Tyr_transpos"/>
    <property type="match status" value="1"/>
</dbReference>
<dbReference type="RefSeq" id="WP_013109160.1">
    <property type="nucleotide sequence ID" value="NC_014148.1"/>
</dbReference>